<dbReference type="InterPro" id="IPR040646">
    <property type="entry name" value="PND"/>
</dbReference>
<organism evidence="2 3">
    <name type="scientific">Sphaeroforma arctica JP610</name>
    <dbReference type="NCBI Taxonomy" id="667725"/>
    <lineage>
        <taxon>Eukaryota</taxon>
        <taxon>Ichthyosporea</taxon>
        <taxon>Ichthyophonida</taxon>
        <taxon>Sphaeroforma</taxon>
    </lineage>
</organism>
<sequence>MAQALPLPGCIYMSTIFTVHPLGLSISQHMHYQVISDLSTDLVLPNGLGVVYWSEGDCVSDDDVKEALAPFKNGLARGLFMFESTPVSNVYFNNVRNIVCKEFTNVQVLRVNDTLQARQLLHALSTSEPNSGNNYIY</sequence>
<name>A0A0L0G2Y6_9EUKA</name>
<evidence type="ECO:0000313" key="2">
    <source>
        <dbReference type="EMBL" id="KNC83204.1"/>
    </source>
</evidence>
<dbReference type="Pfam" id="PF17949">
    <property type="entry name" value="PND"/>
    <property type="match status" value="1"/>
</dbReference>
<dbReference type="Gene3D" id="3.40.50.10130">
    <property type="match status" value="1"/>
</dbReference>
<proteinExistence type="predicted"/>
<evidence type="ECO:0000313" key="3">
    <source>
        <dbReference type="Proteomes" id="UP000054560"/>
    </source>
</evidence>
<dbReference type="Proteomes" id="UP000054560">
    <property type="component" value="Unassembled WGS sequence"/>
</dbReference>
<evidence type="ECO:0000259" key="1">
    <source>
        <dbReference type="Pfam" id="PF17949"/>
    </source>
</evidence>
<dbReference type="GeneID" id="25905049"/>
<reference evidence="2 3" key="1">
    <citation type="submission" date="2011-02" db="EMBL/GenBank/DDBJ databases">
        <title>The Genome Sequence of Sphaeroforma arctica JP610.</title>
        <authorList>
            <consortium name="The Broad Institute Genome Sequencing Platform"/>
            <person name="Russ C."/>
            <person name="Cuomo C."/>
            <person name="Young S.K."/>
            <person name="Zeng Q."/>
            <person name="Gargeya S."/>
            <person name="Alvarado L."/>
            <person name="Berlin A."/>
            <person name="Chapman S.B."/>
            <person name="Chen Z."/>
            <person name="Freedman E."/>
            <person name="Gellesch M."/>
            <person name="Goldberg J."/>
            <person name="Griggs A."/>
            <person name="Gujja S."/>
            <person name="Heilman E."/>
            <person name="Heiman D."/>
            <person name="Howarth C."/>
            <person name="Mehta T."/>
            <person name="Neiman D."/>
            <person name="Pearson M."/>
            <person name="Roberts A."/>
            <person name="Saif S."/>
            <person name="Shea T."/>
            <person name="Shenoy N."/>
            <person name="Sisk P."/>
            <person name="Stolte C."/>
            <person name="Sykes S."/>
            <person name="White J."/>
            <person name="Yandava C."/>
            <person name="Burger G."/>
            <person name="Gray M.W."/>
            <person name="Holland P.W.H."/>
            <person name="King N."/>
            <person name="Lang F.B.F."/>
            <person name="Roger A.J."/>
            <person name="Ruiz-Trillo I."/>
            <person name="Haas B."/>
            <person name="Nusbaum C."/>
            <person name="Birren B."/>
        </authorList>
    </citation>
    <scope>NUCLEOTIDE SEQUENCE [LARGE SCALE GENOMIC DNA]</scope>
    <source>
        <strain evidence="2 3">JP610</strain>
    </source>
</reference>
<gene>
    <name evidence="2" type="ORF">SARC_04545</name>
</gene>
<feature type="domain" description="Fanconi anemia core complex-associated protein 24 pseudonuclease" evidence="1">
    <location>
        <begin position="36"/>
        <end position="121"/>
    </location>
</feature>
<dbReference type="AlphaFoldDB" id="A0A0L0G2Y6"/>
<accession>A0A0L0G2Y6</accession>
<dbReference type="EMBL" id="KQ241855">
    <property type="protein sequence ID" value="KNC83204.1"/>
    <property type="molecule type" value="Genomic_DNA"/>
</dbReference>
<protein>
    <recommendedName>
        <fullName evidence="1">Fanconi anemia core complex-associated protein 24 pseudonuclease domain-containing protein</fullName>
    </recommendedName>
</protein>
<dbReference type="RefSeq" id="XP_014157106.1">
    <property type="nucleotide sequence ID" value="XM_014301631.1"/>
</dbReference>
<keyword evidence="3" id="KW-1185">Reference proteome</keyword>